<keyword evidence="4" id="KW-1185">Reference proteome</keyword>
<evidence type="ECO:0000259" key="2">
    <source>
        <dbReference type="Pfam" id="PF14016"/>
    </source>
</evidence>
<proteinExistence type="predicted"/>
<dbReference type="Pfam" id="PF14016">
    <property type="entry name" value="DUF4232"/>
    <property type="match status" value="1"/>
</dbReference>
<feature type="region of interest" description="Disordered" evidence="1">
    <location>
        <begin position="71"/>
        <end position="141"/>
    </location>
</feature>
<gene>
    <name evidence="3" type="ORF">GCM10023335_67350</name>
</gene>
<feature type="domain" description="DUF4232" evidence="2">
    <location>
        <begin position="143"/>
        <end position="258"/>
    </location>
</feature>
<reference evidence="4" key="1">
    <citation type="journal article" date="2019" name="Int. J. Syst. Evol. Microbiol.">
        <title>The Global Catalogue of Microorganisms (GCM) 10K type strain sequencing project: providing services to taxonomists for standard genome sequencing and annotation.</title>
        <authorList>
            <consortium name="The Broad Institute Genomics Platform"/>
            <consortium name="The Broad Institute Genome Sequencing Center for Infectious Disease"/>
            <person name="Wu L."/>
            <person name="Ma J."/>
        </authorList>
    </citation>
    <scope>NUCLEOTIDE SEQUENCE [LARGE SCALE GENOMIC DNA]</scope>
    <source>
        <strain evidence="4">JCM 18409</strain>
    </source>
</reference>
<sequence length="278" mass="27489">MHTLLSCYRTGKGSSEPRYTDQTTTAAGNRPAAPHQFIGEPFMNTLLRRPALLAVACASLALPLAACQGGDDSKASSSASSSASESAAAGKTDGASETEGTTDSAGSTGSQGSSGSSGSSASSGSADSAGSTGRQAASSTPVCTAGDVTITAATQDGPPYTHLVLTAKNTSGHACRLAGFPHVQLLESHKQDVPAVAKSKPAAPVVISAGAPAYALLKVSDGGVDEDNEPVSAFSVTLEGDSTVIAVSAPGSDGIAADPAKALTGYWTPELRNGADDF</sequence>
<evidence type="ECO:0000313" key="4">
    <source>
        <dbReference type="Proteomes" id="UP001501759"/>
    </source>
</evidence>
<feature type="compositionally biased region" description="Low complexity" evidence="1">
    <location>
        <begin position="101"/>
        <end position="133"/>
    </location>
</feature>
<dbReference type="InterPro" id="IPR025326">
    <property type="entry name" value="DUF4232"/>
</dbReference>
<organism evidence="3 4">
    <name type="scientific">Streptomyces siamensis</name>
    <dbReference type="NCBI Taxonomy" id="1274986"/>
    <lineage>
        <taxon>Bacteria</taxon>
        <taxon>Bacillati</taxon>
        <taxon>Actinomycetota</taxon>
        <taxon>Actinomycetes</taxon>
        <taxon>Kitasatosporales</taxon>
        <taxon>Streptomycetaceae</taxon>
        <taxon>Streptomyces</taxon>
    </lineage>
</organism>
<evidence type="ECO:0000256" key="1">
    <source>
        <dbReference type="SAM" id="MobiDB-lite"/>
    </source>
</evidence>
<dbReference type="Proteomes" id="UP001501759">
    <property type="component" value="Unassembled WGS sequence"/>
</dbReference>
<feature type="compositionally biased region" description="Low complexity" evidence="1">
    <location>
        <begin position="75"/>
        <end position="89"/>
    </location>
</feature>
<accession>A0ABP9JEI7</accession>
<comment type="caution">
    <text evidence="3">The sequence shown here is derived from an EMBL/GenBank/DDBJ whole genome shotgun (WGS) entry which is preliminary data.</text>
</comment>
<dbReference type="EMBL" id="BAABKB010000031">
    <property type="protein sequence ID" value="GAA5028949.1"/>
    <property type="molecule type" value="Genomic_DNA"/>
</dbReference>
<name>A0ABP9JEI7_9ACTN</name>
<evidence type="ECO:0000313" key="3">
    <source>
        <dbReference type="EMBL" id="GAA5028949.1"/>
    </source>
</evidence>
<feature type="region of interest" description="Disordered" evidence="1">
    <location>
        <begin position="1"/>
        <end position="33"/>
    </location>
</feature>
<protein>
    <recommendedName>
        <fullName evidence="2">DUF4232 domain-containing protein</fullName>
    </recommendedName>
</protein>